<dbReference type="InterPro" id="IPR052399">
    <property type="entry name" value="Phage_Baseplate_Assmbl_Protein"/>
</dbReference>
<protein>
    <submittedName>
        <fullName evidence="4">Baseplate J-like protein</fullName>
    </submittedName>
</protein>
<sequence length="378" mass="42249">MAELDFEESTDEPQDSIKMFTGDSVSVMSIVSEMFNIYKSQFEEGKSPIKYLDEGGEARNILEVISFIIIFYFLFYLNSMALVYFIPHSSGDFLDILGRDNLRSAAEKSKRDLLFYFPDDAVKDYDITIPAWFVASTEDDEGLEFETIVETVLVAGQNSVLVPAQSIYGGSEYNVGSNRVTVLEEELDDLEVTNPNPFIGGTDDEDDESYRAKLLAEKRGVNFGSVEWYKDEAEKIDGVHDAKIVNCENGNHTLGIIINPPVDDIISNVINFFSSPGNIPGGNSHYIYGVTPVSVDLIIENITFSPDINPQDGRDEIQTRLLNFFNNRMIETDFSRSDILTILSQIEGLIDYSLLAPAQDMECEPNSVFVAGTIDLRS</sequence>
<evidence type="ECO:0000256" key="1">
    <source>
        <dbReference type="SAM" id="Phobius"/>
    </source>
</evidence>
<dbReference type="STRING" id="47311.MBCUT_06940"/>
<comment type="caution">
    <text evidence="4">The sequence shown here is derived from an EMBL/GenBank/DDBJ whole genome shotgun (WGS) entry which is preliminary data.</text>
</comment>
<evidence type="ECO:0000259" key="3">
    <source>
        <dbReference type="Pfam" id="PF26079"/>
    </source>
</evidence>
<dbReference type="PANTHER" id="PTHR37829:SF3">
    <property type="entry name" value="PROTEIN JAYE-RELATED"/>
    <property type="match status" value="1"/>
</dbReference>
<dbReference type="Pfam" id="PF26079">
    <property type="entry name" value="Baseplate_J_C"/>
    <property type="match status" value="1"/>
</dbReference>
<dbReference type="PATRIC" id="fig|47311.3.peg.773"/>
<feature type="domain" description="Baseplate J-like C-terminal" evidence="3">
    <location>
        <begin position="301"/>
        <end position="376"/>
    </location>
</feature>
<name>A0A166EHE8_9EURY</name>
<evidence type="ECO:0000313" key="4">
    <source>
        <dbReference type="EMBL" id="KZX16656.1"/>
    </source>
</evidence>
<feature type="transmembrane region" description="Helical" evidence="1">
    <location>
        <begin position="64"/>
        <end position="86"/>
    </location>
</feature>
<dbReference type="InterPro" id="IPR006949">
    <property type="entry name" value="Barrel_Baseplate_J-like"/>
</dbReference>
<dbReference type="AlphaFoldDB" id="A0A166EHE8"/>
<dbReference type="RefSeq" id="WP_067258952.1">
    <property type="nucleotide sequence ID" value="NZ_LWMW01000088.1"/>
</dbReference>
<evidence type="ECO:0000313" key="5">
    <source>
        <dbReference type="Proteomes" id="UP000077275"/>
    </source>
</evidence>
<dbReference type="PANTHER" id="PTHR37829">
    <property type="entry name" value="PHAGE-LIKE ELEMENT PBSX PROTEIN XKDT"/>
    <property type="match status" value="1"/>
</dbReference>
<gene>
    <name evidence="4" type="ORF">MBCUT_06940</name>
</gene>
<dbReference type="OrthoDB" id="381308at2157"/>
<dbReference type="InterPro" id="IPR058530">
    <property type="entry name" value="Baseplate_J-like_C"/>
</dbReference>
<feature type="domain" description="Baseplate protein J-like barrel" evidence="2">
    <location>
        <begin position="128"/>
        <end position="201"/>
    </location>
</feature>
<keyword evidence="1" id="KW-1133">Transmembrane helix</keyword>
<dbReference type="Proteomes" id="UP000077275">
    <property type="component" value="Unassembled WGS sequence"/>
</dbReference>
<keyword evidence="5" id="KW-1185">Reference proteome</keyword>
<evidence type="ECO:0000259" key="2">
    <source>
        <dbReference type="Pfam" id="PF04865"/>
    </source>
</evidence>
<keyword evidence="1" id="KW-0472">Membrane</keyword>
<organism evidence="4 5">
    <name type="scientific">Methanobrevibacter cuticularis</name>
    <dbReference type="NCBI Taxonomy" id="47311"/>
    <lineage>
        <taxon>Archaea</taxon>
        <taxon>Methanobacteriati</taxon>
        <taxon>Methanobacteriota</taxon>
        <taxon>Methanomada group</taxon>
        <taxon>Methanobacteria</taxon>
        <taxon>Methanobacteriales</taxon>
        <taxon>Methanobacteriaceae</taxon>
        <taxon>Methanobrevibacter</taxon>
    </lineage>
</organism>
<proteinExistence type="predicted"/>
<dbReference type="EMBL" id="LWMW01000088">
    <property type="protein sequence ID" value="KZX16656.1"/>
    <property type="molecule type" value="Genomic_DNA"/>
</dbReference>
<reference evidence="4 5" key="1">
    <citation type="submission" date="2016-04" db="EMBL/GenBank/DDBJ databases">
        <title>Genome sequence of Methanobrevibacter cuticularis DSM 11139.</title>
        <authorList>
            <person name="Poehlein A."/>
            <person name="Seedorf H."/>
            <person name="Daniel R."/>
        </authorList>
    </citation>
    <scope>NUCLEOTIDE SEQUENCE [LARGE SCALE GENOMIC DNA]</scope>
    <source>
        <strain evidence="4 5">DSM 11139</strain>
    </source>
</reference>
<dbReference type="Pfam" id="PF04865">
    <property type="entry name" value="Baseplate_J"/>
    <property type="match status" value="1"/>
</dbReference>
<keyword evidence="1" id="KW-0812">Transmembrane</keyword>
<accession>A0A166EHE8</accession>